<dbReference type="Gene3D" id="2.30.130.60">
    <property type="match status" value="1"/>
</dbReference>
<dbReference type="InterPro" id="IPR023267">
    <property type="entry name" value="RCMT"/>
</dbReference>
<keyword evidence="5 6" id="KW-0694">RNA-binding</keyword>
<dbReference type="PROSITE" id="PS51686">
    <property type="entry name" value="SAM_MT_RSMB_NOP"/>
    <property type="match status" value="1"/>
</dbReference>
<evidence type="ECO:0000256" key="1">
    <source>
        <dbReference type="ARBA" id="ARBA00022490"/>
    </source>
</evidence>
<evidence type="ECO:0000313" key="8">
    <source>
        <dbReference type="EMBL" id="TDW13241.1"/>
    </source>
</evidence>
<dbReference type="CDD" id="cd21147">
    <property type="entry name" value="RsmF_methylt_CTD1"/>
    <property type="match status" value="1"/>
</dbReference>
<dbReference type="InterPro" id="IPR031340">
    <property type="entry name" value="RsmF_methylt_CI"/>
</dbReference>
<dbReference type="Pfam" id="PF17125">
    <property type="entry name" value="Methyltr_RsmF_N"/>
    <property type="match status" value="1"/>
</dbReference>
<dbReference type="GO" id="GO:0008173">
    <property type="term" value="F:RNA methyltransferase activity"/>
    <property type="evidence" value="ECO:0007669"/>
    <property type="project" value="InterPro"/>
</dbReference>
<keyword evidence="1" id="KW-0963">Cytoplasm</keyword>
<comment type="caution">
    <text evidence="6">Lacks conserved residue(s) required for the propagation of feature annotation.</text>
</comment>
<accession>A0A4R7ZCW0</accession>
<keyword evidence="9" id="KW-1185">Reference proteome</keyword>
<proteinExistence type="inferred from homology"/>
<dbReference type="Gene3D" id="3.40.50.150">
    <property type="entry name" value="Vaccinia Virus protein VP39"/>
    <property type="match status" value="1"/>
</dbReference>
<name>A0A4R7ZCW0_9FIRM</name>
<dbReference type="Proteomes" id="UP000294743">
    <property type="component" value="Unassembled WGS sequence"/>
</dbReference>
<protein>
    <submittedName>
        <fullName evidence="8">NOL1/NOP2/sun family putative RNA methylase</fullName>
    </submittedName>
</protein>
<evidence type="ECO:0000256" key="3">
    <source>
        <dbReference type="ARBA" id="ARBA00022679"/>
    </source>
</evidence>
<comment type="similarity">
    <text evidence="6">Belongs to the class I-like SAM-binding methyltransferase superfamily. RsmB/NOP family.</text>
</comment>
<feature type="binding site" evidence="6">
    <location>
        <position position="128"/>
    </location>
    <ligand>
        <name>S-adenosyl-L-methionine</name>
        <dbReference type="ChEBI" id="CHEBI:59789"/>
    </ligand>
</feature>
<sequence>MNKTFLDRMQTYLGDEYEAYIASLEKPLYKGIRNNTLKDSKDLLEQTFQLEPSKFNEDGYSTLEDISGNHPLHKMGCFYMQEPSAMSVVQIADIQKRDWVLDMCAAPGGKSTQIASKLQHTGCIVSNEYVGKRATILMSNLERMGVGECIITNASTKQLAAEFMGIFDKVIVDAPCSGEGMMKKHDIASQEWSEANVLACAKRQKDILEDAYLCVKEGGVLVYSTCTYAKEENEHVVDAFLEAHPDMELLAIEESFGREGYDTPRVKGAYVKRIFPMDGGEGHFIAKLRKKGTQETKKLHLYKSIPLPKEVKAFLMDQIGDIDFYCYQRNNHVYIKKSPFIDLANIHVLRQGIEVGEIIKGRLEPHQHFFMAATLQNKFQHKITVTEEQLSTFLQGNVLSIPCERGYVALMYKGYAVGFGKSDGKQIKNKYPKGLRIR</sequence>
<evidence type="ECO:0000259" key="7">
    <source>
        <dbReference type="PROSITE" id="PS51686"/>
    </source>
</evidence>
<organism evidence="8 9">
    <name type="scientific">Breznakia blatticola</name>
    <dbReference type="NCBI Taxonomy" id="1754012"/>
    <lineage>
        <taxon>Bacteria</taxon>
        <taxon>Bacillati</taxon>
        <taxon>Bacillota</taxon>
        <taxon>Erysipelotrichia</taxon>
        <taxon>Erysipelotrichales</taxon>
        <taxon>Erysipelotrichaceae</taxon>
        <taxon>Breznakia</taxon>
    </lineage>
</organism>
<dbReference type="InterPro" id="IPR049560">
    <property type="entry name" value="MeTrfase_RsmB-F_NOP2_cat"/>
</dbReference>
<dbReference type="Pfam" id="PF17126">
    <property type="entry name" value="RsmF_methylt_CI"/>
    <property type="match status" value="1"/>
</dbReference>
<dbReference type="InterPro" id="IPR027391">
    <property type="entry name" value="Nol1_Nop2_Fmu_2"/>
</dbReference>
<dbReference type="PANTHER" id="PTHR22807:SF30">
    <property type="entry name" value="28S RRNA (CYTOSINE(4447)-C(5))-METHYLTRANSFERASE-RELATED"/>
    <property type="match status" value="1"/>
</dbReference>
<dbReference type="PANTHER" id="PTHR22807">
    <property type="entry name" value="NOP2 YEAST -RELATED NOL1/NOP2/FMU SUN DOMAIN-CONTAINING"/>
    <property type="match status" value="1"/>
</dbReference>
<dbReference type="Pfam" id="PF01189">
    <property type="entry name" value="Methyltr_RsmB-F"/>
    <property type="match status" value="1"/>
</dbReference>
<evidence type="ECO:0000256" key="2">
    <source>
        <dbReference type="ARBA" id="ARBA00022603"/>
    </source>
</evidence>
<dbReference type="SUPFAM" id="SSF53335">
    <property type="entry name" value="S-adenosyl-L-methionine-dependent methyltransferases"/>
    <property type="match status" value="1"/>
</dbReference>
<evidence type="ECO:0000256" key="4">
    <source>
        <dbReference type="ARBA" id="ARBA00022691"/>
    </source>
</evidence>
<keyword evidence="4 6" id="KW-0949">S-adenosyl-L-methionine</keyword>
<keyword evidence="3 6" id="KW-0808">Transferase</keyword>
<evidence type="ECO:0000256" key="6">
    <source>
        <dbReference type="PROSITE-ProRule" id="PRU01023"/>
    </source>
</evidence>
<feature type="active site" description="Nucleophile" evidence="6">
    <location>
        <position position="226"/>
    </location>
</feature>
<dbReference type="AlphaFoldDB" id="A0A4R7ZCW0"/>
<dbReference type="InterPro" id="IPR031341">
    <property type="entry name" value="Methyltr_RsmF_N"/>
</dbReference>
<dbReference type="Gene3D" id="3.30.70.1170">
    <property type="entry name" value="Sun protein, domain 3"/>
    <property type="match status" value="1"/>
</dbReference>
<dbReference type="EMBL" id="SODD01000042">
    <property type="protein sequence ID" value="TDW13241.1"/>
    <property type="molecule type" value="Genomic_DNA"/>
</dbReference>
<dbReference type="OrthoDB" id="9810297at2"/>
<evidence type="ECO:0000256" key="5">
    <source>
        <dbReference type="ARBA" id="ARBA00022884"/>
    </source>
</evidence>
<keyword evidence="2 6" id="KW-0489">Methyltransferase</keyword>
<dbReference type="InterPro" id="IPR001678">
    <property type="entry name" value="MeTrfase_RsmB-F_NOP2_dom"/>
</dbReference>
<dbReference type="InterPro" id="IPR029063">
    <property type="entry name" value="SAM-dependent_MTases_sf"/>
</dbReference>
<dbReference type="Pfam" id="PF13636">
    <property type="entry name" value="Methyltranf_PUA"/>
    <property type="match status" value="1"/>
</dbReference>
<gene>
    <name evidence="8" type="ORF">EDD63_14216</name>
</gene>
<dbReference type="GO" id="GO:0003723">
    <property type="term" value="F:RNA binding"/>
    <property type="evidence" value="ECO:0007669"/>
    <property type="project" value="UniProtKB-UniRule"/>
</dbReference>
<evidence type="ECO:0000313" key="9">
    <source>
        <dbReference type="Proteomes" id="UP000294743"/>
    </source>
</evidence>
<feature type="binding site" evidence="6">
    <location>
        <position position="173"/>
    </location>
    <ligand>
        <name>S-adenosyl-L-methionine</name>
        <dbReference type="ChEBI" id="CHEBI:59789"/>
    </ligand>
</feature>
<reference evidence="8 9" key="1">
    <citation type="submission" date="2019-03" db="EMBL/GenBank/DDBJ databases">
        <title>Genomic Encyclopedia of Type Strains, Phase IV (KMG-IV): sequencing the most valuable type-strain genomes for metagenomic binning, comparative biology and taxonomic classification.</title>
        <authorList>
            <person name="Goeker M."/>
        </authorList>
    </citation>
    <scope>NUCLEOTIDE SEQUENCE [LARGE SCALE GENOMIC DNA]</scope>
    <source>
        <strain evidence="8 9">DSM 28867</strain>
    </source>
</reference>
<dbReference type="GO" id="GO:0001510">
    <property type="term" value="P:RNA methylation"/>
    <property type="evidence" value="ECO:0007669"/>
    <property type="project" value="InterPro"/>
</dbReference>
<dbReference type="RefSeq" id="WP_134170857.1">
    <property type="nucleotide sequence ID" value="NZ_SODD01000042.1"/>
</dbReference>
<feature type="domain" description="SAM-dependent MTase RsmB/NOP-type" evidence="7">
    <location>
        <begin position="1"/>
        <end position="291"/>
    </location>
</feature>
<feature type="binding site" evidence="6">
    <location>
        <begin position="104"/>
        <end position="110"/>
    </location>
    <ligand>
        <name>S-adenosyl-L-methionine</name>
        <dbReference type="ChEBI" id="CHEBI:59789"/>
    </ligand>
</feature>
<comment type="caution">
    <text evidence="8">The sequence shown here is derived from an EMBL/GenBank/DDBJ whole genome shotgun (WGS) entry which is preliminary data.</text>
</comment>
<dbReference type="PRINTS" id="PR02008">
    <property type="entry name" value="RCMTFAMILY"/>
</dbReference>